<reference evidence="1" key="1">
    <citation type="journal article" date="2014" name="Front. Microbiol.">
        <title>High frequency of phylogenetically diverse reductive dehalogenase-homologous genes in deep subseafloor sedimentary metagenomes.</title>
        <authorList>
            <person name="Kawai M."/>
            <person name="Futagami T."/>
            <person name="Toyoda A."/>
            <person name="Takaki Y."/>
            <person name="Nishi S."/>
            <person name="Hori S."/>
            <person name="Arai W."/>
            <person name="Tsubouchi T."/>
            <person name="Morono Y."/>
            <person name="Uchiyama I."/>
            <person name="Ito T."/>
            <person name="Fujiyama A."/>
            <person name="Inagaki F."/>
            <person name="Takami H."/>
        </authorList>
    </citation>
    <scope>NUCLEOTIDE SEQUENCE</scope>
    <source>
        <strain evidence="1">Expedition CK06-06</strain>
    </source>
</reference>
<organism evidence="1">
    <name type="scientific">marine sediment metagenome</name>
    <dbReference type="NCBI Taxonomy" id="412755"/>
    <lineage>
        <taxon>unclassified sequences</taxon>
        <taxon>metagenomes</taxon>
        <taxon>ecological metagenomes</taxon>
    </lineage>
</organism>
<accession>X1SXB7</accession>
<protein>
    <submittedName>
        <fullName evidence="1">Uncharacterized protein</fullName>
    </submittedName>
</protein>
<dbReference type="EMBL" id="BARW01001196">
    <property type="protein sequence ID" value="GAI72449.1"/>
    <property type="molecule type" value="Genomic_DNA"/>
</dbReference>
<sequence length="189" mass="19050">VDGAASDASLNVIGTTVGAPVLTVTAATGQTGNLQEWKNSGGTVLSSVSSTGTINLKAGADAANGAPLKFTSGTNLTTPEDGAVEYDGTDFFVTNNTARYTLAKTLTGTGTLDFPSTSAQNSSDLTISVTGAAVGDVVALGIPNASTNNHSTFTAWVSAADNVTVRFNNYSAAAIDPASDTFRVSVIKY</sequence>
<gene>
    <name evidence="1" type="ORF">S12H4_04033</name>
</gene>
<proteinExistence type="predicted"/>
<dbReference type="AlphaFoldDB" id="X1SXB7"/>
<evidence type="ECO:0000313" key="1">
    <source>
        <dbReference type="EMBL" id="GAI72449.1"/>
    </source>
</evidence>
<feature type="non-terminal residue" evidence="1">
    <location>
        <position position="1"/>
    </location>
</feature>
<name>X1SXB7_9ZZZZ</name>
<comment type="caution">
    <text evidence="1">The sequence shown here is derived from an EMBL/GenBank/DDBJ whole genome shotgun (WGS) entry which is preliminary data.</text>
</comment>